<gene>
    <name evidence="1" type="ORF">O1611_g9548</name>
</gene>
<evidence type="ECO:0000313" key="2">
    <source>
        <dbReference type="Proteomes" id="UP001153332"/>
    </source>
</evidence>
<evidence type="ECO:0000313" key="1">
    <source>
        <dbReference type="EMBL" id="KAJ8123615.1"/>
    </source>
</evidence>
<comment type="caution">
    <text evidence="1">The sequence shown here is derived from an EMBL/GenBank/DDBJ whole genome shotgun (WGS) entry which is preliminary data.</text>
</comment>
<keyword evidence="2" id="KW-1185">Reference proteome</keyword>
<reference evidence="1" key="1">
    <citation type="submission" date="2022-12" db="EMBL/GenBank/DDBJ databases">
        <title>Genome Sequence of Lasiodiplodia mahajangana.</title>
        <authorList>
            <person name="Buettner E."/>
        </authorList>
    </citation>
    <scope>NUCLEOTIDE SEQUENCE</scope>
    <source>
        <strain evidence="1">VT137</strain>
    </source>
</reference>
<protein>
    <submittedName>
        <fullName evidence="1">Uncharacterized protein</fullName>
    </submittedName>
</protein>
<organism evidence="1 2">
    <name type="scientific">Lasiodiplodia mahajangana</name>
    <dbReference type="NCBI Taxonomy" id="1108764"/>
    <lineage>
        <taxon>Eukaryota</taxon>
        <taxon>Fungi</taxon>
        <taxon>Dikarya</taxon>
        <taxon>Ascomycota</taxon>
        <taxon>Pezizomycotina</taxon>
        <taxon>Dothideomycetes</taxon>
        <taxon>Dothideomycetes incertae sedis</taxon>
        <taxon>Botryosphaeriales</taxon>
        <taxon>Botryosphaeriaceae</taxon>
        <taxon>Lasiodiplodia</taxon>
    </lineage>
</organism>
<accession>A0ACC2J863</accession>
<proteinExistence type="predicted"/>
<dbReference type="EMBL" id="JAPUUL010003307">
    <property type="protein sequence ID" value="KAJ8123615.1"/>
    <property type="molecule type" value="Genomic_DNA"/>
</dbReference>
<dbReference type="Proteomes" id="UP001153332">
    <property type="component" value="Unassembled WGS sequence"/>
</dbReference>
<name>A0ACC2J863_9PEZI</name>
<sequence length="434" mass="46282">MAYSLSTHYAGQGLLDSFNFFTGEDPNYGFAHYQNKAAALASNLVSVDELNRVKLGVDSVNTYPADGRGRPSVRMTSNDNFNHGLFIADFAHMPSSTCGTWPAFWAVNNHEDGSFWPTGGEIDIVEGANTAQRNLFSAHTTTGCQAPKTGFTGAQGATDCSMSPGNVGCNYAAPESQSATYGDAFNAEGGGVYALEWDSRDIKIWHFPRTAIPNDIKMAPIVTPDPATWGPPQALFGGSSCEADSHFFNMSLVINTNFCGAYAGKIWGVTDQCNKLAPTCEEYVAQNPGSFNNSYWHINYIDVYQKPIPMNGTLAHLPSSNATVSTRPLNVTTSSSALSGSTVIPSRTRTITVSTITRVISTAEPTRTGGGLADPAKINDWTLLGCFDSFAGYKPFTKVASSNTMDSEACVASCKGRKYAEPAIAPTPSAIPTP</sequence>